<feature type="region of interest" description="Disordered" evidence="1">
    <location>
        <begin position="63"/>
        <end position="90"/>
    </location>
</feature>
<accession>A0A1H9MTG5</accession>
<dbReference type="AlphaFoldDB" id="A0A1H9MTG5"/>
<sequence length="90" mass="10290">MTPFYNPGARVRTISSSVHCEECKNLPNWTKLTVRERLPLVDGQHHYTFEEIAETLPHSCIESRLPGYTPEGVSDGTDEDEDPEMHFGMR</sequence>
<keyword evidence="3" id="KW-1185">Reference proteome</keyword>
<evidence type="ECO:0000256" key="1">
    <source>
        <dbReference type="SAM" id="MobiDB-lite"/>
    </source>
</evidence>
<reference evidence="2 3" key="1">
    <citation type="submission" date="2016-10" db="EMBL/GenBank/DDBJ databases">
        <authorList>
            <person name="de Groot N.N."/>
        </authorList>
    </citation>
    <scope>NUCLEOTIDE SEQUENCE [LARGE SCALE GENOMIC DNA]</scope>
    <source>
        <strain evidence="2 3">A52C2</strain>
    </source>
</reference>
<dbReference type="Proteomes" id="UP000199647">
    <property type="component" value="Unassembled WGS sequence"/>
</dbReference>
<evidence type="ECO:0000313" key="3">
    <source>
        <dbReference type="Proteomes" id="UP000199647"/>
    </source>
</evidence>
<gene>
    <name evidence="2" type="ORF">SAMN05216548_11443</name>
</gene>
<dbReference type="EMBL" id="FOFG01000014">
    <property type="protein sequence ID" value="SER27000.1"/>
    <property type="molecule type" value="Genomic_DNA"/>
</dbReference>
<protein>
    <submittedName>
        <fullName evidence="2">Uncharacterized protein</fullName>
    </submittedName>
</protein>
<proteinExistence type="predicted"/>
<dbReference type="STRING" id="1855383.SAMN05216548_11443"/>
<evidence type="ECO:0000313" key="2">
    <source>
        <dbReference type="EMBL" id="SER27000.1"/>
    </source>
</evidence>
<name>A0A1H9MTG5_9HYPH</name>
<organism evidence="2 3">
    <name type="scientific">Faunimonas pinastri</name>
    <dbReference type="NCBI Taxonomy" id="1855383"/>
    <lineage>
        <taxon>Bacteria</taxon>
        <taxon>Pseudomonadati</taxon>
        <taxon>Pseudomonadota</taxon>
        <taxon>Alphaproteobacteria</taxon>
        <taxon>Hyphomicrobiales</taxon>
        <taxon>Afifellaceae</taxon>
        <taxon>Faunimonas</taxon>
    </lineage>
</organism>